<feature type="transmembrane region" description="Helical" evidence="1">
    <location>
        <begin position="85"/>
        <end position="105"/>
    </location>
</feature>
<dbReference type="EMBL" id="MCSI01000113">
    <property type="protein sequence ID" value="PME65416.1"/>
    <property type="molecule type" value="Genomic_DNA"/>
</dbReference>
<feature type="transmembrane region" description="Helical" evidence="1">
    <location>
        <begin position="23"/>
        <end position="40"/>
    </location>
</feature>
<dbReference type="Proteomes" id="UP000235778">
    <property type="component" value="Unassembled WGS sequence"/>
</dbReference>
<keyword evidence="1" id="KW-0812">Transmembrane</keyword>
<name>A0A2N7BXC5_9VIBR</name>
<comment type="caution">
    <text evidence="2">The sequence shown here is derived from an EMBL/GenBank/DDBJ whole genome shotgun (WGS) entry which is preliminary data.</text>
</comment>
<evidence type="ECO:0000313" key="3">
    <source>
        <dbReference type="Proteomes" id="UP000235778"/>
    </source>
</evidence>
<dbReference type="PANTHER" id="PTHR34980:SF2">
    <property type="entry name" value="INNER MEMBRANE PROTEIN YHAH-RELATED"/>
    <property type="match status" value="1"/>
</dbReference>
<reference evidence="3" key="1">
    <citation type="submission" date="2016-07" db="EMBL/GenBank/DDBJ databases">
        <title>Nontailed viruses are major unrecognized killers of bacteria in the ocean.</title>
        <authorList>
            <person name="Kauffman K."/>
            <person name="Hussain F."/>
            <person name="Yang J."/>
            <person name="Arevalo P."/>
            <person name="Brown J."/>
            <person name="Cutler M."/>
            <person name="Kelly L."/>
            <person name="Polz M.F."/>
        </authorList>
    </citation>
    <scope>NUCLEOTIDE SEQUENCE [LARGE SCALE GENOMIC DNA]</scope>
    <source>
        <strain evidence="3">10N.286.55.C1</strain>
    </source>
</reference>
<dbReference type="InterPro" id="IPR008523">
    <property type="entry name" value="DUF805"/>
</dbReference>
<gene>
    <name evidence="2" type="ORF">BCV30_06410</name>
</gene>
<accession>A0A2N7BXC5</accession>
<keyword evidence="1" id="KW-1133">Transmembrane helix</keyword>
<feature type="transmembrane region" description="Helical" evidence="1">
    <location>
        <begin position="52"/>
        <end position="73"/>
    </location>
</feature>
<evidence type="ECO:0000256" key="1">
    <source>
        <dbReference type="SAM" id="Phobius"/>
    </source>
</evidence>
<dbReference type="Pfam" id="PF05656">
    <property type="entry name" value="DUF805"/>
    <property type="match status" value="1"/>
</dbReference>
<dbReference type="RefSeq" id="WP_102268968.1">
    <property type="nucleotide sequence ID" value="NZ_MCSH01000167.1"/>
</dbReference>
<evidence type="ECO:0008006" key="4">
    <source>
        <dbReference type="Google" id="ProtNLM"/>
    </source>
</evidence>
<dbReference type="PANTHER" id="PTHR34980">
    <property type="entry name" value="INNER MEMBRANE PROTEIN-RELATED-RELATED"/>
    <property type="match status" value="1"/>
</dbReference>
<keyword evidence="1" id="KW-0472">Membrane</keyword>
<protein>
    <recommendedName>
        <fullName evidence="4">DUF805 domain-containing protein</fullName>
    </recommendedName>
</protein>
<organism evidence="2 3">
    <name type="scientific">Vibrio lentus</name>
    <dbReference type="NCBI Taxonomy" id="136468"/>
    <lineage>
        <taxon>Bacteria</taxon>
        <taxon>Pseudomonadati</taxon>
        <taxon>Pseudomonadota</taxon>
        <taxon>Gammaproteobacteria</taxon>
        <taxon>Vibrionales</taxon>
        <taxon>Vibrionaceae</taxon>
        <taxon>Vibrio</taxon>
    </lineage>
</organism>
<dbReference type="AlphaFoldDB" id="A0A2N7BXC5"/>
<evidence type="ECO:0000313" key="2">
    <source>
        <dbReference type="EMBL" id="PME65416.1"/>
    </source>
</evidence>
<dbReference type="GO" id="GO:0005886">
    <property type="term" value="C:plasma membrane"/>
    <property type="evidence" value="ECO:0007669"/>
    <property type="project" value="TreeGrafter"/>
</dbReference>
<proteinExistence type="predicted"/>
<sequence length="124" mass="14224">MNWFIEVLKKPMEFRGRSRRKEYWYFFAVSVVITLVLTLIDQGLGWYNSNSAIGILSGVFSLFIILPSLSVTVRRLHDMGRTGWWVLLFFVPVAGFFIMLCFLAFNGTAGANKYGDNPRSVPQF</sequence>